<dbReference type="Gene3D" id="3.40.640.10">
    <property type="entry name" value="Type I PLP-dependent aspartate aminotransferase-like (Major domain)"/>
    <property type="match status" value="1"/>
</dbReference>
<keyword evidence="3" id="KW-0805">Transcription regulation</keyword>
<reference evidence="7 8" key="1">
    <citation type="submission" date="2019-07" db="EMBL/GenBank/DDBJ databases">
        <title>Whole genome shotgun sequence of Chitinophaga cymbidii NBRC 109752.</title>
        <authorList>
            <person name="Hosoyama A."/>
            <person name="Uohara A."/>
            <person name="Ohji S."/>
            <person name="Ichikawa N."/>
        </authorList>
    </citation>
    <scope>NUCLEOTIDE SEQUENCE [LARGE SCALE GENOMIC DNA]</scope>
    <source>
        <strain evidence="7 8">NBRC 109752</strain>
    </source>
</reference>
<gene>
    <name evidence="7" type="ORF">CCY01nite_40540</name>
</gene>
<sequence length="499" mass="56780">MYIGIVKRATFDDFNRAIMSKTSPQIPLPFLKLRRRDAEPLFLQLYSQIREAIFSGQLKEGERLPATRALAAELGISRNSVFQAFEQLILEGFLEGRKGDGTYVCAKISMAPAKPAKAAQEQEEEYLPDCSIEPLLPFQTSIPSLPHFPFRTWARIAADVYRNIHTLHLGYGDTQGYEPLRNELSDYLRINRSIICPPDQILIVSGSRQAINLSAQLLIGKGDQCWMEDPGYKGASDAIKRWGGKLCPVPMTEYGLDIDYAIKKYPAAKFVYVTPSHQYPFGGTLPLSERLKLLQWAARQKMWIVEDDYDSEFRYVGRPVPALKGLDDAGRVIYTGTFSKVLFPALRLGYMVLPSREMARNFRKLKGSIDRENPVIDQAIITQFMREGHFARHLRKMRTLYKKLQDELTALMKMHLHPWLDVESGENGMHLVAWLKHGMDAVAVEKAANEKGLVLQPVDDFSIKYRHKNALMFGFTGYPAEDMEKAVLQLKQILLNLHP</sequence>
<evidence type="ECO:0000256" key="3">
    <source>
        <dbReference type="ARBA" id="ARBA00023015"/>
    </source>
</evidence>
<evidence type="ECO:0000256" key="2">
    <source>
        <dbReference type="ARBA" id="ARBA00022898"/>
    </source>
</evidence>
<dbReference type="GO" id="GO:0003677">
    <property type="term" value="F:DNA binding"/>
    <property type="evidence" value="ECO:0007669"/>
    <property type="project" value="UniProtKB-KW"/>
</dbReference>
<dbReference type="InterPro" id="IPR015424">
    <property type="entry name" value="PyrdxlP-dep_Trfase"/>
</dbReference>
<proteinExistence type="inferred from homology"/>
<evidence type="ECO:0000256" key="5">
    <source>
        <dbReference type="ARBA" id="ARBA00023163"/>
    </source>
</evidence>
<evidence type="ECO:0000256" key="4">
    <source>
        <dbReference type="ARBA" id="ARBA00023125"/>
    </source>
</evidence>
<evidence type="ECO:0000259" key="6">
    <source>
        <dbReference type="PROSITE" id="PS50949"/>
    </source>
</evidence>
<keyword evidence="2" id="KW-0663">Pyridoxal phosphate</keyword>
<dbReference type="CDD" id="cd07377">
    <property type="entry name" value="WHTH_GntR"/>
    <property type="match status" value="1"/>
</dbReference>
<keyword evidence="5" id="KW-0804">Transcription</keyword>
<dbReference type="SMART" id="SM00345">
    <property type="entry name" value="HTH_GNTR"/>
    <property type="match status" value="1"/>
</dbReference>
<dbReference type="SUPFAM" id="SSF53383">
    <property type="entry name" value="PLP-dependent transferases"/>
    <property type="match status" value="1"/>
</dbReference>
<evidence type="ECO:0000256" key="1">
    <source>
        <dbReference type="ARBA" id="ARBA00005384"/>
    </source>
</evidence>
<dbReference type="CDD" id="cd00609">
    <property type="entry name" value="AAT_like"/>
    <property type="match status" value="1"/>
</dbReference>
<accession>A0A512RQ30</accession>
<dbReference type="Gene3D" id="1.10.10.10">
    <property type="entry name" value="Winged helix-like DNA-binding domain superfamily/Winged helix DNA-binding domain"/>
    <property type="match status" value="1"/>
</dbReference>
<dbReference type="AlphaFoldDB" id="A0A512RQ30"/>
<dbReference type="InterPro" id="IPR015421">
    <property type="entry name" value="PyrdxlP-dep_Trfase_major"/>
</dbReference>
<dbReference type="InterPro" id="IPR036390">
    <property type="entry name" value="WH_DNA-bd_sf"/>
</dbReference>
<dbReference type="PRINTS" id="PR00035">
    <property type="entry name" value="HTHGNTR"/>
</dbReference>
<dbReference type="GO" id="GO:0003700">
    <property type="term" value="F:DNA-binding transcription factor activity"/>
    <property type="evidence" value="ECO:0007669"/>
    <property type="project" value="InterPro"/>
</dbReference>
<dbReference type="Proteomes" id="UP000321436">
    <property type="component" value="Unassembled WGS sequence"/>
</dbReference>
<protein>
    <submittedName>
        <fullName evidence="7">GntR family transcriptional regulator</fullName>
    </submittedName>
</protein>
<dbReference type="Pfam" id="PF00155">
    <property type="entry name" value="Aminotran_1_2"/>
    <property type="match status" value="1"/>
</dbReference>
<dbReference type="SUPFAM" id="SSF46785">
    <property type="entry name" value="Winged helix' DNA-binding domain"/>
    <property type="match status" value="1"/>
</dbReference>
<evidence type="ECO:0000313" key="7">
    <source>
        <dbReference type="EMBL" id="GEP97794.1"/>
    </source>
</evidence>
<dbReference type="EMBL" id="BKAU01000005">
    <property type="protein sequence ID" value="GEP97794.1"/>
    <property type="molecule type" value="Genomic_DNA"/>
</dbReference>
<dbReference type="InterPro" id="IPR000524">
    <property type="entry name" value="Tscrpt_reg_HTH_GntR"/>
</dbReference>
<dbReference type="OrthoDB" id="594134at2"/>
<organism evidence="7 8">
    <name type="scientific">Chitinophaga cymbidii</name>
    <dbReference type="NCBI Taxonomy" id="1096750"/>
    <lineage>
        <taxon>Bacteria</taxon>
        <taxon>Pseudomonadati</taxon>
        <taxon>Bacteroidota</taxon>
        <taxon>Chitinophagia</taxon>
        <taxon>Chitinophagales</taxon>
        <taxon>Chitinophagaceae</taxon>
        <taxon>Chitinophaga</taxon>
    </lineage>
</organism>
<keyword evidence="4" id="KW-0238">DNA-binding</keyword>
<keyword evidence="8" id="KW-1185">Reference proteome</keyword>
<dbReference type="InterPro" id="IPR051446">
    <property type="entry name" value="HTH_trans_reg/aminotransferase"/>
</dbReference>
<comment type="caution">
    <text evidence="7">The sequence shown here is derived from an EMBL/GenBank/DDBJ whole genome shotgun (WGS) entry which is preliminary data.</text>
</comment>
<dbReference type="Pfam" id="PF00392">
    <property type="entry name" value="GntR"/>
    <property type="match status" value="1"/>
</dbReference>
<dbReference type="InterPro" id="IPR036388">
    <property type="entry name" value="WH-like_DNA-bd_sf"/>
</dbReference>
<evidence type="ECO:0000313" key="8">
    <source>
        <dbReference type="Proteomes" id="UP000321436"/>
    </source>
</evidence>
<dbReference type="GO" id="GO:0030170">
    <property type="term" value="F:pyridoxal phosphate binding"/>
    <property type="evidence" value="ECO:0007669"/>
    <property type="project" value="InterPro"/>
</dbReference>
<dbReference type="PANTHER" id="PTHR46577:SF1">
    <property type="entry name" value="HTH-TYPE TRANSCRIPTIONAL REGULATORY PROTEIN GABR"/>
    <property type="match status" value="1"/>
</dbReference>
<feature type="domain" description="HTH gntR-type" evidence="6">
    <location>
        <begin position="39"/>
        <end position="107"/>
    </location>
</feature>
<dbReference type="PANTHER" id="PTHR46577">
    <property type="entry name" value="HTH-TYPE TRANSCRIPTIONAL REGULATORY PROTEIN GABR"/>
    <property type="match status" value="1"/>
</dbReference>
<dbReference type="InterPro" id="IPR004839">
    <property type="entry name" value="Aminotransferase_I/II_large"/>
</dbReference>
<comment type="similarity">
    <text evidence="1">In the C-terminal section; belongs to the class-I pyridoxal-phosphate-dependent aminotransferase family.</text>
</comment>
<name>A0A512RQ30_9BACT</name>
<dbReference type="PROSITE" id="PS50949">
    <property type="entry name" value="HTH_GNTR"/>
    <property type="match status" value="1"/>
</dbReference>
<dbReference type="RefSeq" id="WP_146865723.1">
    <property type="nucleotide sequence ID" value="NZ_BKAU01000005.1"/>
</dbReference>